<organism evidence="11 12">
    <name type="scientific">Streptomyces tsukubensis</name>
    <dbReference type="NCBI Taxonomy" id="83656"/>
    <lineage>
        <taxon>Bacteria</taxon>
        <taxon>Bacillati</taxon>
        <taxon>Actinomycetota</taxon>
        <taxon>Actinomycetes</taxon>
        <taxon>Kitasatosporales</taxon>
        <taxon>Streptomycetaceae</taxon>
        <taxon>Streptomyces</taxon>
    </lineage>
</organism>
<dbReference type="Pfam" id="PF01336">
    <property type="entry name" value="tRNA_anti-codon"/>
    <property type="match status" value="1"/>
</dbReference>
<dbReference type="EMBL" id="MVFC01000038">
    <property type="protein sequence ID" value="OON72405.1"/>
    <property type="molecule type" value="Genomic_DNA"/>
</dbReference>
<comment type="subcellular location">
    <subcellularLocation>
        <location evidence="1">Cytoplasm</location>
    </subcellularLocation>
</comment>
<comment type="caution">
    <text evidence="11">The sequence shown here is derived from an EMBL/GenBank/DDBJ whole genome shotgun (WGS) entry which is preliminary data.</text>
</comment>
<evidence type="ECO:0000256" key="2">
    <source>
        <dbReference type="ARBA" id="ARBA00009496"/>
    </source>
</evidence>
<evidence type="ECO:0000256" key="1">
    <source>
        <dbReference type="ARBA" id="ARBA00004496"/>
    </source>
</evidence>
<evidence type="ECO:0000256" key="5">
    <source>
        <dbReference type="ARBA" id="ARBA00022679"/>
    </source>
</evidence>
<dbReference type="GO" id="GO:0006260">
    <property type="term" value="P:DNA replication"/>
    <property type="evidence" value="ECO:0007669"/>
    <property type="project" value="UniProtKB-KW"/>
</dbReference>
<evidence type="ECO:0000256" key="6">
    <source>
        <dbReference type="ARBA" id="ARBA00022695"/>
    </source>
</evidence>
<reference evidence="11 12" key="1">
    <citation type="submission" date="2017-02" db="EMBL/GenBank/DDBJ databases">
        <title>Draft Genome Sequence of Streptomyces tsukubaensis F601, a Producer of the immunosuppressant tacrolimus FK506.</title>
        <authorList>
            <person name="Zong G."/>
            <person name="Zhong C."/>
            <person name="Fu J."/>
            <person name="Qin R."/>
            <person name="Cao G."/>
        </authorList>
    </citation>
    <scope>NUCLEOTIDE SEQUENCE [LARGE SCALE GENOMIC DNA]</scope>
    <source>
        <strain evidence="11 12">F601</strain>
    </source>
</reference>
<dbReference type="InterPro" id="IPR004365">
    <property type="entry name" value="NA-bd_OB_tRNA"/>
</dbReference>
<keyword evidence="12" id="KW-1185">Reference proteome</keyword>
<sequence>MVPQPFTHLHVHTQYSLLDGAARLKDMFAACNEMGMTHVAMTDHGNLHGAYDFFHSAQKAEVTPIIGIEAYVAPESRRNKRKIKWGQPHQKRDDVSGSGGYTHKTMWAANRAGLHNLFRLSSDAYAEGWLQKWPRMDKETISQWSDGLIASTGCPSGELQTRLRLGQFDEALKAASEYQDIFGKDRYFLELMDHGIEIERRVRDGLLEVGKKLGIPPLVTNDSHYTYAHESMAHDALLCIQTGKNLSDPDRFRFDGTGYYLKTTEEMYAVDSSDAWQEGCRNTFLVAEQVDTTGMFEKRDLMPKFAVPEGFTEVTWFKEEVARGMRRRFPGGWEERYQKQAEYEMDIIIQMGFPAYFLVVADFIMWAKNNGISVGPGRGSAAGSLVSYAMGITDLDPIEHGLIFERFLNPERVSMPDVDIDFDERRRGEVIRYVTEKYGADKVAMIGTYGTIKAKNAIKDSARVLGYPYAMGDRLTKAMPADVGGKGIELSGITDATHPRYNEAGEIRGMYENEADVKKVIDTAKGVEGLVRQMGVHAAGVIMSSERLTDHVPVWVRHTDGVTITQWDYPQCESLGLLKMDFLGLRNLTIMDDCVKLIKKNKGLDLELLDIPLDDAKTFDLLGRGDTLGVFQFDGNAMRSLFRLMKPDQFEDITAVTALYRPGPMGMNSHTNYALRKNGQQEITPIHPELEEPLKDVLGLTYGLVVYQEQVQKAAQILAGYSLGQADLLRRAMGKKKKEVLDKEFVPFREGCRARGYSDEAIQAVWDVLVPFAGYAFNKAHAACYALVSYWTGYLKANYPAEYMSGVLTSVRDDKDKMALYLNECRKMGIKVFPPDVNESDANFTPRGDDQIRFGLTAVRNVGQNVVDSIIRCRKMKGKYESFPSYLDKVDVVACNKRTTESLIKSGAFDDMGHTRKGLTEHFESMIDNVVALKRKEAEGQFDLFGSMGEKEAESGPGLGLDVAFSDQEWDKSYLLANEREMLGLYVSSHPLEGLEYLLNDKADVGISSLSGDYADGSIVTIGGIISGLQRKMTKQGNAWAIATVEDLAGSIDCMFFPASYQLVSSQLAEDTVVFVKGRLDKREDVPRLVGMEMMVPDLSAVGENAPIRLEVPESRVTADVVQQLKEILGSHPGHTQVHLHVKGRKKTVVYSLGYRVNVRTEFWSDLKAAVAVTRVA</sequence>
<proteinExistence type="inferred from homology"/>
<dbReference type="CDD" id="cd04485">
    <property type="entry name" value="DnaE_OBF"/>
    <property type="match status" value="1"/>
</dbReference>
<dbReference type="GO" id="GO:0003887">
    <property type="term" value="F:DNA-directed DNA polymerase activity"/>
    <property type="evidence" value="ECO:0007669"/>
    <property type="project" value="UniProtKB-KW"/>
</dbReference>
<dbReference type="Gene3D" id="1.10.150.870">
    <property type="match status" value="1"/>
</dbReference>
<dbReference type="InterPro" id="IPR016195">
    <property type="entry name" value="Pol/histidinol_Pase-like"/>
</dbReference>
<dbReference type="Proteomes" id="UP000190539">
    <property type="component" value="Unassembled WGS sequence"/>
</dbReference>
<keyword evidence="5" id="KW-0808">Transferase</keyword>
<dbReference type="RefSeq" id="WP_077973303.1">
    <property type="nucleotide sequence ID" value="NZ_CP045178.1"/>
</dbReference>
<evidence type="ECO:0000256" key="8">
    <source>
        <dbReference type="ARBA" id="ARBA00022932"/>
    </source>
</evidence>
<dbReference type="NCBIfam" id="NF004226">
    <property type="entry name" value="PRK05673.1"/>
    <property type="match status" value="1"/>
</dbReference>
<dbReference type="SMART" id="SM00481">
    <property type="entry name" value="POLIIIAc"/>
    <property type="match status" value="1"/>
</dbReference>
<dbReference type="Pfam" id="PF07733">
    <property type="entry name" value="DNA_pol3_alpha"/>
    <property type="match status" value="1"/>
</dbReference>
<dbReference type="OrthoDB" id="9803237at2"/>
<dbReference type="GO" id="GO:0005737">
    <property type="term" value="C:cytoplasm"/>
    <property type="evidence" value="ECO:0007669"/>
    <property type="project" value="UniProtKB-SubCell"/>
</dbReference>
<comment type="catalytic activity">
    <reaction evidence="9">
        <text>DNA(n) + a 2'-deoxyribonucleoside 5'-triphosphate = DNA(n+1) + diphosphate</text>
        <dbReference type="Rhea" id="RHEA:22508"/>
        <dbReference type="Rhea" id="RHEA-COMP:17339"/>
        <dbReference type="Rhea" id="RHEA-COMP:17340"/>
        <dbReference type="ChEBI" id="CHEBI:33019"/>
        <dbReference type="ChEBI" id="CHEBI:61560"/>
        <dbReference type="ChEBI" id="CHEBI:173112"/>
        <dbReference type="EC" id="2.7.7.7"/>
    </reaction>
</comment>
<evidence type="ECO:0000256" key="4">
    <source>
        <dbReference type="ARBA" id="ARBA00019114"/>
    </source>
</evidence>
<keyword evidence="6" id="KW-0548">Nucleotidyltransferase</keyword>
<keyword evidence="7" id="KW-0235">DNA replication</keyword>
<dbReference type="InterPro" id="IPR040982">
    <property type="entry name" value="DNA_pol3_finger"/>
</dbReference>
<evidence type="ECO:0000313" key="11">
    <source>
        <dbReference type="EMBL" id="OON72405.1"/>
    </source>
</evidence>
<comment type="similarity">
    <text evidence="2">Belongs to the DNA polymerase type-C family. DnaE subfamily.</text>
</comment>
<dbReference type="AlphaFoldDB" id="A0A1V4A1G4"/>
<evidence type="ECO:0000256" key="7">
    <source>
        <dbReference type="ARBA" id="ARBA00022705"/>
    </source>
</evidence>
<dbReference type="Pfam" id="PF17657">
    <property type="entry name" value="DNA_pol3_finger"/>
    <property type="match status" value="1"/>
</dbReference>
<dbReference type="InterPro" id="IPR011708">
    <property type="entry name" value="DNA_pol3_alpha_NTPase_dom"/>
</dbReference>
<dbReference type="InterPro" id="IPR003141">
    <property type="entry name" value="Pol/His_phosphatase_N"/>
</dbReference>
<evidence type="ECO:0000256" key="3">
    <source>
        <dbReference type="ARBA" id="ARBA00012417"/>
    </source>
</evidence>
<dbReference type="CDD" id="cd12113">
    <property type="entry name" value="PHP_PolIIIA_DnaE3"/>
    <property type="match status" value="1"/>
</dbReference>
<evidence type="ECO:0000256" key="9">
    <source>
        <dbReference type="ARBA" id="ARBA00049244"/>
    </source>
</evidence>
<dbReference type="InterPro" id="IPR004805">
    <property type="entry name" value="DnaE2/DnaE/PolC"/>
</dbReference>
<dbReference type="PANTHER" id="PTHR32294">
    <property type="entry name" value="DNA POLYMERASE III SUBUNIT ALPHA"/>
    <property type="match status" value="1"/>
</dbReference>
<dbReference type="GO" id="GO:0003676">
    <property type="term" value="F:nucleic acid binding"/>
    <property type="evidence" value="ECO:0007669"/>
    <property type="project" value="InterPro"/>
</dbReference>
<dbReference type="PANTHER" id="PTHR32294:SF0">
    <property type="entry name" value="DNA POLYMERASE III SUBUNIT ALPHA"/>
    <property type="match status" value="1"/>
</dbReference>
<keyword evidence="8" id="KW-0239">DNA-directed DNA polymerase</keyword>
<dbReference type="Gene3D" id="1.10.10.1600">
    <property type="entry name" value="Bacterial DNA polymerase III alpha subunit, thumb domain"/>
    <property type="match status" value="1"/>
</dbReference>
<gene>
    <name evidence="11" type="ORF">B1H18_29655</name>
</gene>
<dbReference type="NCBIfam" id="TIGR00594">
    <property type="entry name" value="polc"/>
    <property type="match status" value="1"/>
</dbReference>
<dbReference type="InterPro" id="IPR004013">
    <property type="entry name" value="PHP_dom"/>
</dbReference>
<dbReference type="STRING" id="83656.B1H18_29655"/>
<dbReference type="Gene3D" id="3.20.20.140">
    <property type="entry name" value="Metal-dependent hydrolases"/>
    <property type="match status" value="1"/>
</dbReference>
<dbReference type="SUPFAM" id="SSF89550">
    <property type="entry name" value="PHP domain-like"/>
    <property type="match status" value="1"/>
</dbReference>
<dbReference type="EC" id="2.7.7.7" evidence="3"/>
<feature type="domain" description="Polymerase/histidinol phosphatase N-terminal" evidence="10">
    <location>
        <begin position="7"/>
        <end position="74"/>
    </location>
</feature>
<protein>
    <recommendedName>
        <fullName evidence="4">DNA polymerase III subunit alpha</fullName>
        <ecNumber evidence="3">2.7.7.7</ecNumber>
    </recommendedName>
</protein>
<evidence type="ECO:0000313" key="12">
    <source>
        <dbReference type="Proteomes" id="UP000190539"/>
    </source>
</evidence>
<evidence type="ECO:0000259" key="10">
    <source>
        <dbReference type="SMART" id="SM00481"/>
    </source>
</evidence>
<dbReference type="GO" id="GO:0008408">
    <property type="term" value="F:3'-5' exonuclease activity"/>
    <property type="evidence" value="ECO:0007669"/>
    <property type="project" value="InterPro"/>
</dbReference>
<dbReference type="InterPro" id="IPR041931">
    <property type="entry name" value="DNA_pol3_alpha_thumb_dom"/>
</dbReference>
<dbReference type="Pfam" id="PF14579">
    <property type="entry name" value="HHH_6"/>
    <property type="match status" value="1"/>
</dbReference>
<dbReference type="Pfam" id="PF02811">
    <property type="entry name" value="PHP"/>
    <property type="match status" value="1"/>
</dbReference>
<name>A0A1V4A1G4_9ACTN</name>
<accession>A0A1V4A1G4</accession>
<dbReference type="InterPro" id="IPR029460">
    <property type="entry name" value="DNAPol_HHH"/>
</dbReference>